<feature type="compositionally biased region" description="Basic and acidic residues" evidence="1">
    <location>
        <begin position="45"/>
        <end position="55"/>
    </location>
</feature>
<evidence type="ECO:0000313" key="3">
    <source>
        <dbReference type="Proteomes" id="UP001168380"/>
    </source>
</evidence>
<sequence>MIQAASPFLANPPASPLAVRGPERAELNRVNAPEPVSRPVVQTEPARRESADSRKNIERIDGELLQADGPQLDALVELFLQRAGERSGSESEQRADDQRFAAVFDGPRQASENSGSEAVFRSSLGFGDLRSALSYWESLQPQREDTSNLPAPIAAYRQVESGPTPTLGLSAYA</sequence>
<evidence type="ECO:0000256" key="1">
    <source>
        <dbReference type="SAM" id="MobiDB-lite"/>
    </source>
</evidence>
<comment type="caution">
    <text evidence="2">The sequence shown here is derived from an EMBL/GenBank/DDBJ whole genome shotgun (WGS) entry which is preliminary data.</text>
</comment>
<evidence type="ECO:0000313" key="2">
    <source>
        <dbReference type="EMBL" id="MDO3381458.1"/>
    </source>
</evidence>
<name>A0ABT8TDK3_9GAMM</name>
<proteinExistence type="predicted"/>
<keyword evidence="3" id="KW-1185">Reference proteome</keyword>
<organism evidence="2 3">
    <name type="scientific">Gilvimarinus algae</name>
    <dbReference type="NCBI Taxonomy" id="3058037"/>
    <lineage>
        <taxon>Bacteria</taxon>
        <taxon>Pseudomonadati</taxon>
        <taxon>Pseudomonadota</taxon>
        <taxon>Gammaproteobacteria</taxon>
        <taxon>Cellvibrionales</taxon>
        <taxon>Cellvibrionaceae</taxon>
        <taxon>Gilvimarinus</taxon>
    </lineage>
</organism>
<accession>A0ABT8TDK3</accession>
<reference evidence="2" key="1">
    <citation type="submission" date="2023-07" db="EMBL/GenBank/DDBJ databases">
        <title>Gilvimarinus algae sp. nov., isolated from the surface of Kelp.</title>
        <authorList>
            <person name="Sun Y.Y."/>
            <person name="Gong Y."/>
            <person name="Du Z.J."/>
        </authorList>
    </citation>
    <scope>NUCLEOTIDE SEQUENCE</scope>
    <source>
        <strain evidence="2">SDUM040014</strain>
    </source>
</reference>
<dbReference type="RefSeq" id="WP_302711594.1">
    <property type="nucleotide sequence ID" value="NZ_JAULRT010000035.1"/>
</dbReference>
<dbReference type="EMBL" id="JAULRT010000035">
    <property type="protein sequence ID" value="MDO3381458.1"/>
    <property type="molecule type" value="Genomic_DNA"/>
</dbReference>
<protein>
    <submittedName>
        <fullName evidence="2">Uncharacterized protein</fullName>
    </submittedName>
</protein>
<feature type="region of interest" description="Disordered" evidence="1">
    <location>
        <begin position="1"/>
        <end position="55"/>
    </location>
</feature>
<gene>
    <name evidence="2" type="ORF">QWI16_04685</name>
</gene>
<dbReference type="Proteomes" id="UP001168380">
    <property type="component" value="Unassembled WGS sequence"/>
</dbReference>